<evidence type="ECO:0000313" key="2">
    <source>
        <dbReference type="Proteomes" id="UP000286687"/>
    </source>
</evidence>
<dbReference type="AlphaFoldDB" id="A0A437SJL6"/>
<reference evidence="1 2" key="1">
    <citation type="submission" date="2018-01" db="EMBL/GenBank/DDBJ databases">
        <title>Complete genome sequence of G25-42.</title>
        <authorList>
            <person name="Zheng Z."/>
            <person name="Sun M."/>
        </authorList>
    </citation>
    <scope>NUCLEOTIDE SEQUENCE [LARGE SCALE GENOMIC DNA]</scope>
    <source>
        <strain evidence="1 2">G25-42</strain>
    </source>
</reference>
<dbReference type="Proteomes" id="UP000286687">
    <property type="component" value="Unassembled WGS sequence"/>
</dbReference>
<evidence type="ECO:0000313" key="1">
    <source>
        <dbReference type="EMBL" id="RVU62971.1"/>
    </source>
</evidence>
<sequence>MHRSIEQKEGPPPLFYIILHKINWNTTIQNKVPPTIETDLIFLMWLIVKITKIKNKYKDQ</sequence>
<proteinExistence type="predicted"/>
<organism evidence="1 2">
    <name type="scientific">Bacillus thuringiensis</name>
    <dbReference type="NCBI Taxonomy" id="1428"/>
    <lineage>
        <taxon>Bacteria</taxon>
        <taxon>Bacillati</taxon>
        <taxon>Bacillota</taxon>
        <taxon>Bacilli</taxon>
        <taxon>Bacillales</taxon>
        <taxon>Bacillaceae</taxon>
        <taxon>Bacillus</taxon>
        <taxon>Bacillus cereus group</taxon>
    </lineage>
</organism>
<protein>
    <submittedName>
        <fullName evidence="1">Uncharacterized protein</fullName>
    </submittedName>
</protein>
<gene>
    <name evidence="1" type="ORF">BM74_17550</name>
</gene>
<comment type="caution">
    <text evidence="1">The sequence shown here is derived from an EMBL/GenBank/DDBJ whole genome shotgun (WGS) entry which is preliminary data.</text>
</comment>
<name>A0A437SJL6_BACTU</name>
<dbReference type="EMBL" id="LDER01000231">
    <property type="protein sequence ID" value="RVU62971.1"/>
    <property type="molecule type" value="Genomic_DNA"/>
</dbReference>
<accession>A0A437SJL6</accession>